<dbReference type="GO" id="GO:0003677">
    <property type="term" value="F:DNA binding"/>
    <property type="evidence" value="ECO:0007669"/>
    <property type="project" value="UniProtKB-KW"/>
</dbReference>
<dbReference type="Proteomes" id="UP000253083">
    <property type="component" value="Unassembled WGS sequence"/>
</dbReference>
<dbReference type="OrthoDB" id="5942029at2"/>
<feature type="transmembrane region" description="Helical" evidence="2">
    <location>
        <begin position="115"/>
        <end position="139"/>
    </location>
</feature>
<dbReference type="PANTHER" id="PTHR37299:SF1">
    <property type="entry name" value="STAGE 0 SPORULATION PROTEIN A HOMOLOG"/>
    <property type="match status" value="1"/>
</dbReference>
<evidence type="ECO:0000313" key="4">
    <source>
        <dbReference type="EMBL" id="RBP48705.1"/>
    </source>
</evidence>
<dbReference type="PROSITE" id="PS50930">
    <property type="entry name" value="HTH_LYTTR"/>
    <property type="match status" value="1"/>
</dbReference>
<protein>
    <submittedName>
        <fullName evidence="4">LytTr DNA-binding domain-containing protein</fullName>
    </submittedName>
</protein>
<proteinExistence type="predicted"/>
<dbReference type="GO" id="GO:0000156">
    <property type="term" value="F:phosphorelay response regulator activity"/>
    <property type="evidence" value="ECO:0007669"/>
    <property type="project" value="InterPro"/>
</dbReference>
<keyword evidence="4" id="KW-0238">DNA-binding</keyword>
<reference evidence="4 5" key="1">
    <citation type="submission" date="2018-06" db="EMBL/GenBank/DDBJ databases">
        <title>Genomic Encyclopedia of Type Strains, Phase IV (KMG-IV): sequencing the most valuable type-strain genomes for metagenomic binning, comparative biology and taxonomic classification.</title>
        <authorList>
            <person name="Goeker M."/>
        </authorList>
    </citation>
    <scope>NUCLEOTIDE SEQUENCE [LARGE SCALE GENOMIC DNA]</scope>
    <source>
        <strain evidence="4 5">DSM 24032</strain>
    </source>
</reference>
<dbReference type="InterPro" id="IPR046947">
    <property type="entry name" value="LytR-like"/>
</dbReference>
<dbReference type="PANTHER" id="PTHR37299">
    <property type="entry name" value="TRANSCRIPTIONAL REGULATOR-RELATED"/>
    <property type="match status" value="1"/>
</dbReference>
<gene>
    <name evidence="4" type="ORF">DFR28_10543</name>
</gene>
<evidence type="ECO:0000313" key="5">
    <source>
        <dbReference type="Proteomes" id="UP000253083"/>
    </source>
</evidence>
<name>A0A395JGY7_9GAMM</name>
<comment type="caution">
    <text evidence="4">The sequence shown here is derived from an EMBL/GenBank/DDBJ whole genome shotgun (WGS) entry which is preliminary data.</text>
</comment>
<dbReference type="SMART" id="SM00850">
    <property type="entry name" value="LytTR"/>
    <property type="match status" value="1"/>
</dbReference>
<keyword evidence="5" id="KW-1185">Reference proteome</keyword>
<keyword evidence="1" id="KW-0902">Two-component regulatory system</keyword>
<keyword evidence="2" id="KW-0812">Transmembrane</keyword>
<keyword evidence="2" id="KW-1133">Transmembrane helix</keyword>
<accession>A0A395JGY7</accession>
<evidence type="ECO:0000256" key="2">
    <source>
        <dbReference type="SAM" id="Phobius"/>
    </source>
</evidence>
<evidence type="ECO:0000256" key="1">
    <source>
        <dbReference type="ARBA" id="ARBA00023012"/>
    </source>
</evidence>
<dbReference type="InParanoid" id="A0A395JGY7"/>
<dbReference type="AlphaFoldDB" id="A0A395JGY7"/>
<dbReference type="Gene3D" id="2.40.50.1020">
    <property type="entry name" value="LytTr DNA-binding domain"/>
    <property type="match status" value="1"/>
</dbReference>
<sequence>MTTLKGHSFSPDFIQLVKINYLSWLVYFILYNCYSLFWRGYATETDYSYVDSLAWFSKEWGIWLIISPTIIWLLERLQLRYSLPVALLSAGIICLTFTCLVRIQLNFGEYPPSWIATTIIMLPKYLPAYVTIASVWYIYNNRQVRSLTEKPSKKNKHIEDQTSISVEHQGLSLVLIPKQIYSLKASGNYVEIGCENSHYLKRTTLRELLKKLPEGSFLQIHRSHAINLNKLVKLTNLANGNALATLSNQQKIVVSKKYKANVKSISIISAA</sequence>
<dbReference type="RefSeq" id="WP_113955309.1">
    <property type="nucleotide sequence ID" value="NZ_QNRT01000005.1"/>
</dbReference>
<organism evidence="4 5">
    <name type="scientific">Arenicella xantha</name>
    <dbReference type="NCBI Taxonomy" id="644221"/>
    <lineage>
        <taxon>Bacteria</taxon>
        <taxon>Pseudomonadati</taxon>
        <taxon>Pseudomonadota</taxon>
        <taxon>Gammaproteobacteria</taxon>
        <taxon>Arenicellales</taxon>
        <taxon>Arenicellaceae</taxon>
        <taxon>Arenicella</taxon>
    </lineage>
</organism>
<evidence type="ECO:0000259" key="3">
    <source>
        <dbReference type="PROSITE" id="PS50930"/>
    </source>
</evidence>
<dbReference type="Pfam" id="PF04397">
    <property type="entry name" value="LytTR"/>
    <property type="match status" value="1"/>
</dbReference>
<dbReference type="EMBL" id="QNRT01000005">
    <property type="protein sequence ID" value="RBP48705.1"/>
    <property type="molecule type" value="Genomic_DNA"/>
</dbReference>
<keyword evidence="2" id="KW-0472">Membrane</keyword>
<feature type="domain" description="HTH LytTR-type" evidence="3">
    <location>
        <begin position="164"/>
        <end position="268"/>
    </location>
</feature>
<feature type="transmembrane region" description="Helical" evidence="2">
    <location>
        <begin position="21"/>
        <end position="41"/>
    </location>
</feature>
<feature type="transmembrane region" description="Helical" evidence="2">
    <location>
        <begin position="81"/>
        <end position="103"/>
    </location>
</feature>
<feature type="transmembrane region" description="Helical" evidence="2">
    <location>
        <begin position="53"/>
        <end position="74"/>
    </location>
</feature>
<dbReference type="InterPro" id="IPR007492">
    <property type="entry name" value="LytTR_DNA-bd_dom"/>
</dbReference>